<feature type="compositionally biased region" description="Basic and acidic residues" evidence="1">
    <location>
        <begin position="1957"/>
        <end position="1988"/>
    </location>
</feature>
<feature type="compositionally biased region" description="Basic and acidic residues" evidence="1">
    <location>
        <begin position="1175"/>
        <end position="1184"/>
    </location>
</feature>
<feature type="compositionally biased region" description="Basic and acidic residues" evidence="1">
    <location>
        <begin position="1575"/>
        <end position="1585"/>
    </location>
</feature>
<name>A0AAE1HEE0_9NEOP</name>
<feature type="region of interest" description="Disordered" evidence="1">
    <location>
        <begin position="856"/>
        <end position="895"/>
    </location>
</feature>
<feature type="compositionally biased region" description="Basic residues" evidence="1">
    <location>
        <begin position="1596"/>
        <end position="1611"/>
    </location>
</feature>
<evidence type="ECO:0000313" key="3">
    <source>
        <dbReference type="EMBL" id="KAK3919568.1"/>
    </source>
</evidence>
<comment type="caution">
    <text evidence="3">The sequence shown here is derived from an EMBL/GenBank/DDBJ whole genome shotgun (WGS) entry which is preliminary data.</text>
</comment>
<dbReference type="InterPro" id="IPR008984">
    <property type="entry name" value="SMAD_FHA_dom_sf"/>
</dbReference>
<feature type="region of interest" description="Disordered" evidence="1">
    <location>
        <begin position="495"/>
        <end position="521"/>
    </location>
</feature>
<feature type="compositionally biased region" description="Basic and acidic residues" evidence="1">
    <location>
        <begin position="1156"/>
        <end position="1167"/>
    </location>
</feature>
<dbReference type="CDD" id="cd22665">
    <property type="entry name" value="FHA_MDC1"/>
    <property type="match status" value="1"/>
</dbReference>
<feature type="compositionally biased region" description="Polar residues" evidence="1">
    <location>
        <begin position="2010"/>
        <end position="2027"/>
    </location>
</feature>
<feature type="domain" description="FHA" evidence="2">
    <location>
        <begin position="49"/>
        <end position="99"/>
    </location>
</feature>
<reference evidence="3" key="1">
    <citation type="submission" date="2021-07" db="EMBL/GenBank/DDBJ databases">
        <authorList>
            <person name="Catto M.A."/>
            <person name="Jacobson A."/>
            <person name="Kennedy G."/>
            <person name="Labadie P."/>
            <person name="Hunt B.G."/>
            <person name="Srinivasan R."/>
        </authorList>
    </citation>
    <scope>NUCLEOTIDE SEQUENCE</scope>
    <source>
        <strain evidence="3">PL_HMW_Pooled</strain>
        <tissue evidence="3">Head</tissue>
    </source>
</reference>
<dbReference type="SMART" id="SM00240">
    <property type="entry name" value="FHA"/>
    <property type="match status" value="1"/>
</dbReference>
<organism evidence="3 4">
    <name type="scientific">Frankliniella fusca</name>
    <dbReference type="NCBI Taxonomy" id="407009"/>
    <lineage>
        <taxon>Eukaryota</taxon>
        <taxon>Metazoa</taxon>
        <taxon>Ecdysozoa</taxon>
        <taxon>Arthropoda</taxon>
        <taxon>Hexapoda</taxon>
        <taxon>Insecta</taxon>
        <taxon>Pterygota</taxon>
        <taxon>Neoptera</taxon>
        <taxon>Paraneoptera</taxon>
        <taxon>Thysanoptera</taxon>
        <taxon>Terebrantia</taxon>
        <taxon>Thripoidea</taxon>
        <taxon>Thripidae</taxon>
        <taxon>Frankliniella</taxon>
    </lineage>
</organism>
<feature type="compositionally biased region" description="Low complexity" evidence="1">
    <location>
        <begin position="2149"/>
        <end position="2168"/>
    </location>
</feature>
<feature type="region of interest" description="Disordered" evidence="1">
    <location>
        <begin position="1827"/>
        <end position="2270"/>
    </location>
</feature>
<sequence>MDSSDEFECTQILQDVTHGNPQDRFERENQKVACITINGANFPVFNGDTFIGRDPKRCTIVLDRKSVSSHHALIEVESGHHIICDLGSSNLTRLNGMILKPHIRYNLTNNADVQFADLKGLYQIESTNVSDSSSDDIFSTPAVPLTSDMTTGRHTTLNFSDDDSIIGSTPVRPQFKHPQPRTVTIPALNASNSVSHPNANCESVSLNQEHAPGGTNIYEEDTQLSESETSLFNDSLNSSNCKIAMSSFVVPCTQEESASSSIQLHYETDQSINNSSVDCAKEATEAVPTSDLIKNIHDMEDDECDASELSDVEQKFIKEEMERIERSMSSDLGLNSGSKQFIIEGPILTTPLSNPIAKVSSNTKNHEETKLSTAAGLPSDMNSSKIDDKNKNEEELSEQTSASKTHQNMNNKGIRSRIHDSLNPNGNHDDEADGDGKTASSNKCSTLSLGNIHEAATQIAHSVASDSETDDEGVYGACTEMPQDKENIHDAKTQISPSLAEQHNERPDGESTSESSRECDTKSLDNIHEAVTQIVDAVASDSETDDEGVYGACTEMPGVKNNIHDAKTQIFNVCAKNDIEDPDIDSKGALSSKRGTQTLGNIHEAATQIVDSVASDSEADDEGVYGACTEMPQETENIHDAKTQMLPLPAEEHNERPGGESTSESSRKCDMKSFGNIHEAVTQIVESLASDSETDDEGVYGACTEMPKDKENIHDAKTQMLPLPAEEQDERPDGEGTSESSRKCDIKSLDNIHEAATQIVDSVASDSETDDEGVYGACTEMPQEKENIHDAKTQMLPLPAEEQDERPDGEGTSESSRKCDMKSLDNIHEAATQIVDSVASDSETDDEGVYGACTEMPQEKENIHDAKTQMLPLPAEEQDERQDSEGTSESSRKCDMKSLDNIHEAATQIVDSVASDSETDDEGVYGACTEMPKDKENIHDAKTQMLPLPAEEQDERPDGEGTSESSRKCDIKSLDNIHEAATQIVDSVASDSETDDEGVYGACTEMPQEKENIHDAKTQMLPLPAEEQDERPDGEGTSESSRKCDMKSLDNIHEAATQIVDSVASDSETDDEGVYGACTEMPKDKENIHDAKTQMLPLPAEEHDERPGGESTSESSRKCDMKSFGNIHEAATQIVDSVASDSETDDEGVYGACTEMPKDKENIHDAKTQMLPLPAEDHDERPDGESTSESSRNCDVKSVGNIHEAVTQIVDSVASDSETDDEGVYKACTEMPQVKDIIHDAETQLLDISVRNDAVEPFCDKKVVLSSKCDMQSLGNIHEASTQSVEAVALDSETVNEEVHGGCTGMPSGKGNVNDPKSQVLDVSSGIGGEVPGNLLSRGTATVSNTDDMPEVIAAVTVPAQNENTVSFATVAAAEELKVQKCDSDANTASLKTSELLASQKKYFSVRKRLSLSRIKKEVNQSLPVVSDSNIVAGTLEKSPSSAVGEDTKESVDFCSAATQNLPCPGEMVNVRTEQEEDIFTAATQILPSPVSKPISLVEEDIFTASTQILDSPGCSSVTEKAVNKHSCSPSGGKIDVAAISVNGRMGTYMSAKQSNIVCQGKAETPSTSCFNTTEEQHGQTKSNHDYSNSLNCNTRKTHSKTPSHKCKKMKLLGSTPPEAFIEDTSSDSATSLDQHIEDDNDDNDGSLDTKKPFALFPERVSEPKKESNVSSSAIQEAISPIFSRNSGRRTLSLSHSRSNVHVQESSTKEKSTDLKLSDSETVTQQVACGVIPLMTAGSENVSFKNACDQAKEKKLTRRSARNTQDIEINHAKDASSDDCTSVELPKTNEKTKSILKVKQEAGPSRKSVCFEASEEVTSTEKLVERGKFTSRKSRCEKHTDKIPSQITEDKEKSDNRPLSEADITKKSKDVSSVKEEFFSRKSGSESSGVSKEFVSAEHTEPKVKRTMRGRKHHTESEVIEHTEINNLSGDIAKTKPCQQTSKQMAERNSATGESSHLNETHTHIEIKRSLRGRKQPDEPKNTERTDLDNQSGYFAKPKPTRQTSKRIAGNNSANEELSDPSSQAHTQSEKTRPKRGRKQPAEHEKKEQADVNKKSVDFAKPKSAKQTPKQTTERNPATEKSSPCSETLSQIEIKRSVRERQQPDEPKNIGQLEDQHSMQFAKPKPTTRNSKQKAENTTTSKELSQPFSQTSNSCQDSNSSGCSSRTSTRIRTRKISESSEDELPAKRPSKSKKGTNSVESSLISSTESLSPLPNTEHQAGTRKSSRTRKLPAKLSDNTTVSLLVNEQDTVQAHTSTSTRSGKGCQKNTENVEDITKQPVLENSSANLDLDRSLSISSLKREGDLEENDDLLESKRPKLRRNSAVSTSISPRRSPRPHLVSFIWSINYCQKTFQG</sequence>
<feature type="compositionally biased region" description="Polar residues" evidence="1">
    <location>
        <begin position="398"/>
        <end position="413"/>
    </location>
</feature>
<feature type="compositionally biased region" description="Polar residues" evidence="1">
    <location>
        <begin position="1937"/>
        <end position="1956"/>
    </location>
</feature>
<feature type="compositionally biased region" description="Basic and acidic residues" evidence="1">
    <location>
        <begin position="502"/>
        <end position="521"/>
    </location>
</feature>
<feature type="compositionally biased region" description="Polar residues" evidence="1">
    <location>
        <begin position="2212"/>
        <end position="2223"/>
    </location>
</feature>
<feature type="region of interest" description="Disordered" evidence="1">
    <location>
        <begin position="910"/>
        <end position="968"/>
    </location>
</feature>
<feature type="compositionally biased region" description="Polar residues" evidence="1">
    <location>
        <begin position="1690"/>
        <end position="1706"/>
    </location>
</feature>
<feature type="region of interest" description="Disordered" evidence="1">
    <location>
        <begin position="358"/>
        <end position="442"/>
    </location>
</feature>
<feature type="region of interest" description="Disordered" evidence="1">
    <location>
        <begin position="2303"/>
        <end position="2334"/>
    </location>
</feature>
<dbReference type="EMBL" id="JAHWGI010000979">
    <property type="protein sequence ID" value="KAK3919568.1"/>
    <property type="molecule type" value="Genomic_DNA"/>
</dbReference>
<proteinExistence type="predicted"/>
<feature type="compositionally biased region" description="Basic residues" evidence="1">
    <location>
        <begin position="1905"/>
        <end position="1914"/>
    </location>
</feature>
<feature type="compositionally biased region" description="Polar residues" evidence="1">
    <location>
        <begin position="2136"/>
        <end position="2148"/>
    </location>
</feature>
<feature type="compositionally biased region" description="Basic and acidic residues" evidence="1">
    <location>
        <begin position="1895"/>
        <end position="1904"/>
    </location>
</feature>
<keyword evidence="4" id="KW-1185">Reference proteome</keyword>
<feature type="region of interest" description="Disordered" evidence="1">
    <location>
        <begin position="720"/>
        <end position="743"/>
    </location>
</feature>
<feature type="compositionally biased region" description="Low complexity" evidence="1">
    <location>
        <begin position="1885"/>
        <end position="1894"/>
    </location>
</feature>
<accession>A0AAE1HEE0</accession>
<dbReference type="InterPro" id="IPR000253">
    <property type="entry name" value="FHA_dom"/>
</dbReference>
<evidence type="ECO:0000259" key="2">
    <source>
        <dbReference type="PROSITE" id="PS50006"/>
    </source>
</evidence>
<dbReference type="SUPFAM" id="SSF49879">
    <property type="entry name" value="SMAD/FHA domain"/>
    <property type="match status" value="1"/>
</dbReference>
<feature type="compositionally biased region" description="Basic and acidic residues" evidence="1">
    <location>
        <begin position="1837"/>
        <end position="1884"/>
    </location>
</feature>
<feature type="compositionally biased region" description="Basic and acidic residues" evidence="1">
    <location>
        <begin position="857"/>
        <end position="867"/>
    </location>
</feature>
<feature type="region of interest" description="Disordered" evidence="1">
    <location>
        <begin position="648"/>
        <end position="668"/>
    </location>
</feature>
<feature type="compositionally biased region" description="Basic and acidic residues" evidence="1">
    <location>
        <begin position="1707"/>
        <end position="1718"/>
    </location>
</feature>
<feature type="compositionally biased region" description="Low complexity" evidence="1">
    <location>
        <begin position="2198"/>
        <end position="2211"/>
    </location>
</feature>
<feature type="compositionally biased region" description="Basic and acidic residues" evidence="1">
    <location>
        <begin position="2040"/>
        <end position="2061"/>
    </location>
</feature>
<feature type="compositionally biased region" description="Polar residues" evidence="1">
    <location>
        <begin position="1586"/>
        <end position="1595"/>
    </location>
</feature>
<feature type="compositionally biased region" description="Basic and acidic residues" evidence="1">
    <location>
        <begin position="1081"/>
        <end position="1092"/>
    </location>
</feature>
<dbReference type="Gene3D" id="2.60.200.20">
    <property type="match status" value="1"/>
</dbReference>
<dbReference type="PROSITE" id="PS50006">
    <property type="entry name" value="FHA_DOMAIN"/>
    <property type="match status" value="1"/>
</dbReference>
<feature type="compositionally biased region" description="Acidic residues" evidence="1">
    <location>
        <begin position="1637"/>
        <end position="1646"/>
    </location>
</feature>
<gene>
    <name evidence="3" type="ORF">KUF71_008695</name>
</gene>
<feature type="region of interest" description="Disordered" evidence="1">
    <location>
        <begin position="1022"/>
        <end position="1044"/>
    </location>
</feature>
<feature type="compositionally biased region" description="Polar residues" evidence="1">
    <location>
        <begin position="2236"/>
        <end position="2269"/>
    </location>
</feature>
<feature type="compositionally biased region" description="Basic and acidic residues" evidence="1">
    <location>
        <begin position="2093"/>
        <end position="2108"/>
    </location>
</feature>
<feature type="region of interest" description="Disordered" evidence="1">
    <location>
        <begin position="1136"/>
        <end position="1195"/>
    </location>
</feature>
<feature type="region of interest" description="Disordered" evidence="1">
    <location>
        <begin position="1566"/>
        <end position="1673"/>
    </location>
</feature>
<feature type="region of interest" description="Disordered" evidence="1">
    <location>
        <begin position="1060"/>
        <end position="1119"/>
    </location>
</feature>
<evidence type="ECO:0000313" key="4">
    <source>
        <dbReference type="Proteomes" id="UP001219518"/>
    </source>
</evidence>
<dbReference type="Pfam" id="PF00498">
    <property type="entry name" value="FHA"/>
    <property type="match status" value="1"/>
</dbReference>
<feature type="compositionally biased region" description="Polar residues" evidence="1">
    <location>
        <begin position="2065"/>
        <end position="2091"/>
    </location>
</feature>
<feature type="region of interest" description="Disordered" evidence="1">
    <location>
        <begin position="1690"/>
        <end position="1718"/>
    </location>
</feature>
<feature type="compositionally biased region" description="Basic and acidic residues" evidence="1">
    <location>
        <begin position="931"/>
        <end position="942"/>
    </location>
</feature>
<evidence type="ECO:0000256" key="1">
    <source>
        <dbReference type="SAM" id="MobiDB-lite"/>
    </source>
</evidence>
<feature type="compositionally biased region" description="Basic and acidic residues" evidence="1">
    <location>
        <begin position="385"/>
        <end position="394"/>
    </location>
</feature>
<feature type="compositionally biased region" description="Basic and acidic residues" evidence="1">
    <location>
        <begin position="1915"/>
        <end position="1924"/>
    </location>
</feature>
<feature type="region of interest" description="Disordered" evidence="1">
    <location>
        <begin position="796"/>
        <end position="819"/>
    </location>
</feature>
<dbReference type="Proteomes" id="UP001219518">
    <property type="component" value="Unassembled WGS sequence"/>
</dbReference>
<protein>
    <submittedName>
        <fullName evidence="3">Mediator of DNA damage checkpoint protein 1</fullName>
    </submittedName>
</protein>
<reference evidence="3" key="2">
    <citation type="journal article" date="2023" name="BMC Genomics">
        <title>Pest status, molecular evolution, and epigenetic factors derived from the genome assembly of Frankliniella fusca, a thysanopteran phytovirus vector.</title>
        <authorList>
            <person name="Catto M.A."/>
            <person name="Labadie P.E."/>
            <person name="Jacobson A.L."/>
            <person name="Kennedy G.G."/>
            <person name="Srinivasan R."/>
            <person name="Hunt B.G."/>
        </authorList>
    </citation>
    <scope>NUCLEOTIDE SEQUENCE</scope>
    <source>
        <strain evidence="3">PL_HMW_Pooled</strain>
    </source>
</reference>